<evidence type="ECO:0000256" key="4">
    <source>
        <dbReference type="ARBA" id="ARBA00022763"/>
    </source>
</evidence>
<keyword evidence="6" id="KW-0234">DNA repair</keyword>
<dbReference type="Pfam" id="PF00817">
    <property type="entry name" value="IMS"/>
    <property type="match status" value="1"/>
</dbReference>
<evidence type="ECO:0000256" key="3">
    <source>
        <dbReference type="ARBA" id="ARBA00022695"/>
    </source>
</evidence>
<evidence type="ECO:0000256" key="6">
    <source>
        <dbReference type="HAMAP-Rule" id="MF_01113"/>
    </source>
</evidence>
<evidence type="ECO:0000313" key="9">
    <source>
        <dbReference type="Proteomes" id="UP000824093"/>
    </source>
</evidence>
<feature type="site" description="Substrate discrimination" evidence="6">
    <location>
        <position position="14"/>
    </location>
</feature>
<keyword evidence="5 6" id="KW-0239">DNA-directed DNA polymerase</keyword>
<dbReference type="Gene3D" id="3.30.1490.100">
    <property type="entry name" value="DNA polymerase, Y-family, little finger domain"/>
    <property type="match status" value="1"/>
</dbReference>
<evidence type="ECO:0000256" key="5">
    <source>
        <dbReference type="ARBA" id="ARBA00022932"/>
    </source>
</evidence>
<dbReference type="HAMAP" id="MF_01113">
    <property type="entry name" value="DNApol_IV"/>
    <property type="match status" value="1"/>
</dbReference>
<dbReference type="InterPro" id="IPR022880">
    <property type="entry name" value="DNApol_IV"/>
</dbReference>
<reference evidence="8" key="2">
    <citation type="journal article" date="2021" name="PeerJ">
        <title>Extensive microbial diversity within the chicken gut microbiome revealed by metagenomics and culture.</title>
        <authorList>
            <person name="Gilroy R."/>
            <person name="Ravi A."/>
            <person name="Getino M."/>
            <person name="Pursley I."/>
            <person name="Horton D.L."/>
            <person name="Alikhan N.F."/>
            <person name="Baker D."/>
            <person name="Gharbi K."/>
            <person name="Hall N."/>
            <person name="Watson M."/>
            <person name="Adriaenssens E.M."/>
            <person name="Foster-Nyarko E."/>
            <person name="Jarju S."/>
            <person name="Secka A."/>
            <person name="Antonio M."/>
            <person name="Oren A."/>
            <person name="Chaudhuri R.R."/>
            <person name="La Ragione R."/>
            <person name="Hildebrand F."/>
            <person name="Pallen M.J."/>
        </authorList>
    </citation>
    <scope>NUCLEOTIDE SEQUENCE</scope>
    <source>
        <strain evidence="8">CHK195-15760</strain>
    </source>
</reference>
<protein>
    <recommendedName>
        <fullName evidence="6">DNA polymerase IV</fullName>
        <shortName evidence="6">Pol IV</shortName>
        <ecNumber evidence="6">2.7.7.7</ecNumber>
    </recommendedName>
</protein>
<dbReference type="InterPro" id="IPR050116">
    <property type="entry name" value="DNA_polymerase-Y"/>
</dbReference>
<dbReference type="InterPro" id="IPR036775">
    <property type="entry name" value="DNA_pol_Y-fam_lit_finger_sf"/>
</dbReference>
<organism evidence="8 9">
    <name type="scientific">Candidatus Merdicola faecigallinarum</name>
    <dbReference type="NCBI Taxonomy" id="2840862"/>
    <lineage>
        <taxon>Bacteria</taxon>
        <taxon>Bacillati</taxon>
        <taxon>Bacillota</taxon>
        <taxon>Clostridia</taxon>
        <taxon>Candidatus Merdicola</taxon>
    </lineage>
</organism>
<comment type="cofactor">
    <cofactor evidence="6">
        <name>Mg(2+)</name>
        <dbReference type="ChEBI" id="CHEBI:18420"/>
    </cofactor>
    <text evidence="6">Binds 2 magnesium ions per subunit.</text>
</comment>
<comment type="similarity">
    <text evidence="1 6">Belongs to the DNA polymerase type-Y family.</text>
</comment>
<dbReference type="EMBL" id="DVNH01000042">
    <property type="protein sequence ID" value="HIU52048.1"/>
    <property type="molecule type" value="Genomic_DNA"/>
</dbReference>
<dbReference type="PROSITE" id="PS50173">
    <property type="entry name" value="UMUC"/>
    <property type="match status" value="1"/>
</dbReference>
<dbReference type="PANTHER" id="PTHR11076:SF35">
    <property type="entry name" value="DNA REPAIR PROTEIN HOMOLOG YOBH"/>
    <property type="match status" value="1"/>
</dbReference>
<dbReference type="GO" id="GO:0006281">
    <property type="term" value="P:DNA repair"/>
    <property type="evidence" value="ECO:0007669"/>
    <property type="project" value="UniProtKB-UniRule"/>
</dbReference>
<keyword evidence="6" id="KW-0808">Transferase</keyword>
<dbReference type="SUPFAM" id="SSF100879">
    <property type="entry name" value="Lesion bypass DNA polymerase (Y-family), little finger domain"/>
    <property type="match status" value="1"/>
</dbReference>
<keyword evidence="4 6" id="KW-0227">DNA damage</keyword>
<keyword evidence="6" id="KW-0238">DNA-binding</keyword>
<evidence type="ECO:0000313" key="8">
    <source>
        <dbReference type="EMBL" id="HIU52048.1"/>
    </source>
</evidence>
<keyword evidence="6" id="KW-0963">Cytoplasm</keyword>
<evidence type="ECO:0000259" key="7">
    <source>
        <dbReference type="PROSITE" id="PS50173"/>
    </source>
</evidence>
<dbReference type="InterPro" id="IPR001126">
    <property type="entry name" value="UmuC"/>
</dbReference>
<dbReference type="Pfam" id="PF11799">
    <property type="entry name" value="IMS_C"/>
    <property type="match status" value="1"/>
</dbReference>
<reference evidence="8" key="1">
    <citation type="submission" date="2020-10" db="EMBL/GenBank/DDBJ databases">
        <authorList>
            <person name="Gilroy R."/>
        </authorList>
    </citation>
    <scope>NUCLEOTIDE SEQUENCE</scope>
    <source>
        <strain evidence="8">CHK195-15760</strain>
    </source>
</reference>
<keyword evidence="6" id="KW-0460">Magnesium</keyword>
<feature type="active site" evidence="6">
    <location>
        <position position="112"/>
    </location>
</feature>
<dbReference type="GO" id="GO:0000287">
    <property type="term" value="F:magnesium ion binding"/>
    <property type="evidence" value="ECO:0007669"/>
    <property type="project" value="UniProtKB-UniRule"/>
</dbReference>
<sequence length="404" mass="46818">MERQILHVDVNNAFLSWTAIHLLKQGETLDIRTIPAIIGGDEKQRHGIVLAKSPVAKQFGIKTGEPIYFARKKCPSIKIYSSDFKVYYSYSNALYQLLLEYTDHIERFSIDECFLDITQFLQNRTPLQIAYEISKRVREELGFTVNVGVAHNKLLAKMASDFQKPNKVHTLFEEEIPSKMWRLPVSELFMVGKQTLPKLEHMGIKKIGDLAKAEPKLLIKRFGKFGKLMWEYANGIDYSEVEYKKQDPKGIGNSITLSQDITDISKLDEVLLALTEQTTYRLRKTNMYASVISVQIKNSDFKLYSHQKKLEYPKNTTKEIFEVAKELLKELYIGERIRLIGIRVEKLCKGEERQLSLFEVQDDKKQEKLDKIVDALKDKYGYHMVTRAGNMGNKITFKQEDKQE</sequence>
<gene>
    <name evidence="6" type="primary">dinB</name>
    <name evidence="8" type="ORF">IAB70_05480</name>
</gene>
<comment type="subunit">
    <text evidence="6">Monomer.</text>
</comment>
<name>A0A9D1M1C2_9FIRM</name>
<evidence type="ECO:0000256" key="2">
    <source>
        <dbReference type="ARBA" id="ARBA00022457"/>
    </source>
</evidence>
<dbReference type="Gene3D" id="3.40.1170.60">
    <property type="match status" value="1"/>
</dbReference>
<dbReference type="GO" id="GO:0003887">
    <property type="term" value="F:DNA-directed DNA polymerase activity"/>
    <property type="evidence" value="ECO:0007669"/>
    <property type="project" value="UniProtKB-UniRule"/>
</dbReference>
<dbReference type="EC" id="2.7.7.7" evidence="6"/>
<dbReference type="GO" id="GO:0042276">
    <property type="term" value="P:error-prone translesion synthesis"/>
    <property type="evidence" value="ECO:0007669"/>
    <property type="project" value="TreeGrafter"/>
</dbReference>
<feature type="binding site" evidence="6">
    <location>
        <position position="9"/>
    </location>
    <ligand>
        <name>Mg(2+)</name>
        <dbReference type="ChEBI" id="CHEBI:18420"/>
    </ligand>
</feature>
<dbReference type="PANTHER" id="PTHR11076">
    <property type="entry name" value="DNA REPAIR POLYMERASE UMUC / TRANSFERASE FAMILY MEMBER"/>
    <property type="match status" value="1"/>
</dbReference>
<dbReference type="InterPro" id="IPR043128">
    <property type="entry name" value="Rev_trsase/Diguanyl_cyclase"/>
</dbReference>
<feature type="domain" description="UmuC" evidence="7">
    <location>
        <begin position="5"/>
        <end position="192"/>
    </location>
</feature>
<proteinExistence type="inferred from homology"/>
<dbReference type="GO" id="GO:0006261">
    <property type="term" value="P:DNA-templated DNA replication"/>
    <property type="evidence" value="ECO:0007669"/>
    <property type="project" value="UniProtKB-UniRule"/>
</dbReference>
<dbReference type="InterPro" id="IPR043502">
    <property type="entry name" value="DNA/RNA_pol_sf"/>
</dbReference>
<keyword evidence="2 6" id="KW-0515">Mutator protein</keyword>
<dbReference type="CDD" id="cd03586">
    <property type="entry name" value="PolY_Pol_IV_kappa"/>
    <property type="match status" value="1"/>
</dbReference>
<evidence type="ECO:0000256" key="1">
    <source>
        <dbReference type="ARBA" id="ARBA00010945"/>
    </source>
</evidence>
<dbReference type="Gene3D" id="1.10.150.20">
    <property type="entry name" value="5' to 3' exonuclease, C-terminal subdomain"/>
    <property type="match status" value="1"/>
</dbReference>
<dbReference type="Gene3D" id="3.30.70.270">
    <property type="match status" value="1"/>
</dbReference>
<comment type="catalytic activity">
    <reaction evidence="6">
        <text>DNA(n) + a 2'-deoxyribonucleoside 5'-triphosphate = DNA(n+1) + diphosphate</text>
        <dbReference type="Rhea" id="RHEA:22508"/>
        <dbReference type="Rhea" id="RHEA-COMP:17339"/>
        <dbReference type="Rhea" id="RHEA-COMP:17340"/>
        <dbReference type="ChEBI" id="CHEBI:33019"/>
        <dbReference type="ChEBI" id="CHEBI:61560"/>
        <dbReference type="ChEBI" id="CHEBI:173112"/>
        <dbReference type="EC" id="2.7.7.7"/>
    </reaction>
</comment>
<dbReference type="Proteomes" id="UP000824093">
    <property type="component" value="Unassembled WGS sequence"/>
</dbReference>
<feature type="binding site" evidence="6">
    <location>
        <position position="111"/>
    </location>
    <ligand>
        <name>Mg(2+)</name>
        <dbReference type="ChEBI" id="CHEBI:18420"/>
    </ligand>
</feature>
<comment type="caution">
    <text evidence="8">The sequence shown here is derived from an EMBL/GenBank/DDBJ whole genome shotgun (WGS) entry which is preliminary data.</text>
</comment>
<keyword evidence="6" id="KW-0479">Metal-binding</keyword>
<accession>A0A9D1M1C2</accession>
<keyword evidence="6" id="KW-0235">DNA replication</keyword>
<dbReference type="SUPFAM" id="SSF56672">
    <property type="entry name" value="DNA/RNA polymerases"/>
    <property type="match status" value="1"/>
</dbReference>
<dbReference type="InterPro" id="IPR017961">
    <property type="entry name" value="DNA_pol_Y-fam_little_finger"/>
</dbReference>
<comment type="function">
    <text evidence="6">Poorly processive, error-prone DNA polymerase involved in untargeted mutagenesis. Copies undamaged DNA at stalled replication forks, which arise in vivo from mismatched or misaligned primer ends. These misaligned primers can be extended by PolIV. Exhibits no 3'-5' exonuclease (proofreading) activity. May be involved in translesional synthesis, in conjunction with the beta clamp from PolIII.</text>
</comment>
<comment type="subcellular location">
    <subcellularLocation>
        <location evidence="6">Cytoplasm</location>
    </subcellularLocation>
</comment>
<dbReference type="GO" id="GO:0009432">
    <property type="term" value="P:SOS response"/>
    <property type="evidence" value="ECO:0007669"/>
    <property type="project" value="TreeGrafter"/>
</dbReference>
<dbReference type="AlphaFoldDB" id="A0A9D1M1C2"/>
<keyword evidence="3 6" id="KW-0548">Nucleotidyltransferase</keyword>
<dbReference type="GO" id="GO:0005829">
    <property type="term" value="C:cytosol"/>
    <property type="evidence" value="ECO:0007669"/>
    <property type="project" value="TreeGrafter"/>
</dbReference>
<dbReference type="GO" id="GO:0003684">
    <property type="term" value="F:damaged DNA binding"/>
    <property type="evidence" value="ECO:0007669"/>
    <property type="project" value="InterPro"/>
</dbReference>